<gene>
    <name evidence="1" type="ordered locus">MHF_0169</name>
</gene>
<dbReference type="STRING" id="859194.MHF_0169"/>
<protein>
    <submittedName>
        <fullName evidence="1">Uncharacterized protein</fullName>
    </submittedName>
</protein>
<evidence type="ECO:0000313" key="2">
    <source>
        <dbReference type="Proteomes" id="UP000007952"/>
    </source>
</evidence>
<organism evidence="1 2">
    <name type="scientific">Mycoplasma haemofelis (strain Ohio2)</name>
    <dbReference type="NCBI Taxonomy" id="859194"/>
    <lineage>
        <taxon>Bacteria</taxon>
        <taxon>Bacillati</taxon>
        <taxon>Mycoplasmatota</taxon>
        <taxon>Mollicutes</taxon>
        <taxon>Mycoplasmataceae</taxon>
        <taxon>Mycoplasma</taxon>
    </lineage>
</organism>
<reference evidence="1 2" key="1">
    <citation type="journal article" date="2011" name="J. Bacteriol.">
        <title>Complete genome sequences of two hemotropic Mycoplasmas, Mycoplasma haemofelis strain Ohio2 and Mycoplasma suis strain Illinois.</title>
        <authorList>
            <person name="Messick J.B."/>
            <person name="Santos A.P."/>
            <person name="Guimaraes A.M."/>
        </authorList>
    </citation>
    <scope>NUCLEOTIDE SEQUENCE [LARGE SCALE GENOMIC DNA]</scope>
    <source>
        <strain evidence="1 2">Ohio2</strain>
    </source>
</reference>
<dbReference type="BioCyc" id="MHAE859194:G1GR7-168-MONOMER"/>
<reference key="2">
    <citation type="submission" date="2011-05" db="EMBL/GenBank/DDBJ databases">
        <title>The Genome of Mycoplasma haemofelis Strain Ohio2, a pathogenic hemoplasma of the cat.</title>
        <authorList>
            <person name="Santos A.P."/>
            <person name="Guimaraes A.M.S."/>
            <person name="SanMiguel P.J."/>
            <person name="Martin S.W."/>
            <person name="Messick J.B."/>
        </authorList>
    </citation>
    <scope>NUCLEOTIDE SEQUENCE</scope>
    <source>
        <strain>Ohio2</strain>
    </source>
</reference>
<dbReference type="EMBL" id="CP002808">
    <property type="protein sequence ID" value="AEG72470.1"/>
    <property type="molecule type" value="Genomic_DNA"/>
</dbReference>
<evidence type="ECO:0000313" key="1">
    <source>
        <dbReference type="EMBL" id="AEG72470.1"/>
    </source>
</evidence>
<accession>F6FG04</accession>
<sequence>MAVTTKSSLLLGGIGVGGIGAWGGYKLMTAPQESIHSLVTKNGEHYLLSTSSSADDSTWEKIISSKGSQIKKATGLSEVQKKTLKEWCSKEKDFPPSRSYSLQNYKDFCTQFTIKGKAKSDNLQVIEEDDKDAWSTKNSSYTAQTTSSPKTLTFKVGSGAGEDKSFSDFESVKAWCKGEWGNMFVETNDKTYESFKTWCTKSL</sequence>
<dbReference type="KEGG" id="mhf:MHF_0169"/>
<dbReference type="HOGENOM" id="CLU_114919_1_0_14"/>
<name>F6FG04_MYCHI</name>
<dbReference type="AlphaFoldDB" id="F6FG04"/>
<dbReference type="Proteomes" id="UP000007952">
    <property type="component" value="Chromosome"/>
</dbReference>
<proteinExistence type="predicted"/>